<evidence type="ECO:0000313" key="12">
    <source>
        <dbReference type="Proteomes" id="UP000433483"/>
    </source>
</evidence>
<dbReference type="EMBL" id="QXGF01000164">
    <property type="protein sequence ID" value="KAE8945286.1"/>
    <property type="molecule type" value="Genomic_DNA"/>
</dbReference>
<evidence type="ECO:0000313" key="11">
    <source>
        <dbReference type="Proteomes" id="UP000429523"/>
    </source>
</evidence>
<evidence type="ECO:0000313" key="4">
    <source>
        <dbReference type="EMBL" id="KAE9127607.1"/>
    </source>
</evidence>
<dbReference type="Proteomes" id="UP000441208">
    <property type="component" value="Unassembled WGS sequence"/>
</dbReference>
<evidence type="ECO:0000313" key="14">
    <source>
        <dbReference type="Proteomes" id="UP000440367"/>
    </source>
</evidence>
<feature type="compositionally biased region" description="Basic and acidic residues" evidence="1">
    <location>
        <begin position="295"/>
        <end position="322"/>
    </location>
</feature>
<gene>
    <name evidence="10" type="ORF">PF001_g4045</name>
    <name evidence="9" type="ORF">PF002_g4614</name>
    <name evidence="8" type="ORF">PF004_g4196</name>
    <name evidence="7" type="ORF">PF005_g5052</name>
    <name evidence="6" type="ORF">PF006_g4929</name>
    <name evidence="5" type="ORF">PF007_g5064</name>
    <name evidence="2" type="ORF">PF009_g5061</name>
    <name evidence="4" type="ORF">PF010_g4817</name>
    <name evidence="3" type="ORF">PF011_g4597</name>
</gene>
<evidence type="ECO:0000313" key="15">
    <source>
        <dbReference type="Proteomes" id="UP000440732"/>
    </source>
</evidence>
<name>A0A6A4EJ30_9STRA</name>
<evidence type="ECO:0000313" key="13">
    <source>
        <dbReference type="Proteomes" id="UP000437068"/>
    </source>
</evidence>
<dbReference type="Proteomes" id="UP000433483">
    <property type="component" value="Unassembled WGS sequence"/>
</dbReference>
<evidence type="ECO:0000313" key="2">
    <source>
        <dbReference type="EMBL" id="KAE8945286.1"/>
    </source>
</evidence>
<dbReference type="Proteomes" id="UP000429523">
    <property type="component" value="Unassembled WGS sequence"/>
</dbReference>
<feature type="compositionally biased region" description="Basic and acidic residues" evidence="1">
    <location>
        <begin position="225"/>
        <end position="241"/>
    </location>
</feature>
<evidence type="ECO:0000313" key="9">
    <source>
        <dbReference type="EMBL" id="KAE9250780.1"/>
    </source>
</evidence>
<evidence type="ECO:0000313" key="17">
    <source>
        <dbReference type="Proteomes" id="UP000460718"/>
    </source>
</evidence>
<feature type="region of interest" description="Disordered" evidence="1">
    <location>
        <begin position="295"/>
        <end position="372"/>
    </location>
</feature>
<feature type="region of interest" description="Disordered" evidence="1">
    <location>
        <begin position="399"/>
        <end position="515"/>
    </location>
</feature>
<feature type="compositionally biased region" description="Basic and acidic residues" evidence="1">
    <location>
        <begin position="417"/>
        <end position="443"/>
    </location>
</feature>
<dbReference type="EMBL" id="QXFW01000168">
    <property type="protein sequence ID" value="KAE9022165.1"/>
    <property type="molecule type" value="Genomic_DNA"/>
</dbReference>
<dbReference type="Proteomes" id="UP000488956">
    <property type="component" value="Unassembled WGS sequence"/>
</dbReference>
<sequence length="573" mass="61400">MLTIGRSRQSKLGSGLAAPHCHLSPGQPSVIFYPSVMPAAAAATVYGSKEAVTDGRGRAPDTRLRCSDVGQLHLTVAACCWAEAAKGAEDPWTSRPQRLRPCASRRPISVIAALTTPAAKGWAVRCRGGANASASQLISTIAETDLAQPRSYAGLYTAQWDRKRHNAATRQIAHVSPNQRPLRGTEDLVLSGAEAMMAGGDVKGRTQTMARSEDRPSDDDGSDSASDRSSDYDSDSSDRSSNEGSENASEDEVESETEEAAAKKERVRADVDEMRRMMADMDAVRARLQMRFTAERQARQDREREEQDAARSRCVEEARARQVEASVQTDVGGDSQMKVHPSQRGSGLQHPVPDAASAAGDRSLSAVDGDAGFADVAPNKVKPAGLSLYDLVKASGFNSSRMTRSPVHPPTALSPTCDKHELAGTKRQEHSHSPAPVVKRDWDGADSQPSNDQDSVLGGHTGRATSASRHHAASVGSARSSFPQSKSERSLRPSHRYDENSPSASNSFASSGADNQAAVLSDLTQQRDYRFNAAALLNASKQDPHSSIDGNSGKTDEQREMEAIQCLLFGGRR</sequence>
<dbReference type="AlphaFoldDB" id="A0A6A4EJ30"/>
<dbReference type="Proteomes" id="UP000440367">
    <property type="component" value="Unassembled WGS sequence"/>
</dbReference>
<evidence type="ECO:0000313" key="18">
    <source>
        <dbReference type="Proteomes" id="UP000476176"/>
    </source>
</evidence>
<dbReference type="EMBL" id="QXGC01000142">
    <property type="protein sequence ID" value="KAE9247697.1"/>
    <property type="molecule type" value="Genomic_DNA"/>
</dbReference>
<organism evidence="10 13">
    <name type="scientific">Phytophthora fragariae</name>
    <dbReference type="NCBI Taxonomy" id="53985"/>
    <lineage>
        <taxon>Eukaryota</taxon>
        <taxon>Sar</taxon>
        <taxon>Stramenopiles</taxon>
        <taxon>Oomycota</taxon>
        <taxon>Peronosporomycetes</taxon>
        <taxon>Peronosporales</taxon>
        <taxon>Peronosporaceae</taxon>
        <taxon>Phytophthora</taxon>
    </lineage>
</organism>
<feature type="region of interest" description="Disordered" evidence="1">
    <location>
        <begin position="198"/>
        <end position="268"/>
    </location>
</feature>
<dbReference type="EMBL" id="QXGE01000134">
    <property type="protein sequence ID" value="KAE9323157.1"/>
    <property type="molecule type" value="Genomic_DNA"/>
</dbReference>
<feature type="compositionally biased region" description="Basic and acidic residues" evidence="1">
    <location>
        <begin position="486"/>
        <end position="499"/>
    </location>
</feature>
<protein>
    <submittedName>
        <fullName evidence="10">Uncharacterized protein</fullName>
    </submittedName>
</protein>
<evidence type="ECO:0000313" key="7">
    <source>
        <dbReference type="EMBL" id="KAE9226620.1"/>
    </source>
</evidence>
<dbReference type="Proteomes" id="UP000460718">
    <property type="component" value="Unassembled WGS sequence"/>
</dbReference>
<evidence type="ECO:0000313" key="6">
    <source>
        <dbReference type="EMBL" id="KAE9150721.1"/>
    </source>
</evidence>
<feature type="region of interest" description="Disordered" evidence="1">
    <location>
        <begin position="535"/>
        <end position="560"/>
    </location>
</feature>
<dbReference type="Proteomes" id="UP000476176">
    <property type="component" value="Unassembled WGS sequence"/>
</dbReference>
<evidence type="ECO:0000313" key="19">
    <source>
        <dbReference type="Proteomes" id="UP000488956"/>
    </source>
</evidence>
<dbReference type="OrthoDB" id="128797at2759"/>
<dbReference type="EMBL" id="QXFZ01000171">
    <property type="protein sequence ID" value="KAE9129028.1"/>
    <property type="molecule type" value="Genomic_DNA"/>
</dbReference>
<reference evidence="11 12" key="1">
    <citation type="submission" date="2018-08" db="EMBL/GenBank/DDBJ databases">
        <title>Genomic investigation of the strawberry pathogen Phytophthora fragariae indicates pathogenicity is determined by transcriptional variation in three key races.</title>
        <authorList>
            <person name="Adams T.M."/>
            <person name="Armitage A.D."/>
            <person name="Sobczyk M.K."/>
            <person name="Bates H.J."/>
            <person name="Dunwell J.M."/>
            <person name="Nellist C.F."/>
            <person name="Harrison R.J."/>
        </authorList>
    </citation>
    <scope>NUCLEOTIDE SEQUENCE [LARGE SCALE GENOMIC DNA]</scope>
    <source>
        <strain evidence="10 13">A4</strain>
        <strain evidence="9 14">BC-1</strain>
        <strain evidence="8 18">BC-23</strain>
        <strain evidence="7 12">NOV-27</strain>
        <strain evidence="6 15">NOV-5</strain>
        <strain evidence="5 16">NOV-71</strain>
        <strain evidence="2 11">NOV-9</strain>
        <strain evidence="4 19">ONT-3</strain>
        <strain evidence="3 17">SCRP245</strain>
    </source>
</reference>
<feature type="compositionally biased region" description="Acidic residues" evidence="1">
    <location>
        <begin position="248"/>
        <end position="259"/>
    </location>
</feature>
<evidence type="ECO:0000313" key="16">
    <source>
        <dbReference type="Proteomes" id="UP000441208"/>
    </source>
</evidence>
<evidence type="ECO:0000313" key="10">
    <source>
        <dbReference type="EMBL" id="KAE9323157.1"/>
    </source>
</evidence>
<accession>A0A6A4EJ30</accession>
<keyword evidence="12" id="KW-1185">Reference proteome</keyword>
<dbReference type="EMBL" id="QXGD01000144">
    <property type="protein sequence ID" value="KAE9250780.1"/>
    <property type="molecule type" value="Genomic_DNA"/>
</dbReference>
<comment type="caution">
    <text evidence="10">The sequence shown here is derived from an EMBL/GenBank/DDBJ whole genome shotgun (WGS) entry which is preliminary data.</text>
</comment>
<evidence type="ECO:0000256" key="1">
    <source>
        <dbReference type="SAM" id="MobiDB-lite"/>
    </source>
</evidence>
<proteinExistence type="predicted"/>
<evidence type="ECO:0000313" key="3">
    <source>
        <dbReference type="EMBL" id="KAE9022165.1"/>
    </source>
</evidence>
<dbReference type="Proteomes" id="UP000437068">
    <property type="component" value="Unassembled WGS sequence"/>
</dbReference>
<dbReference type="EMBL" id="QXGA01000177">
    <property type="protein sequence ID" value="KAE9150721.1"/>
    <property type="molecule type" value="Genomic_DNA"/>
</dbReference>
<feature type="compositionally biased region" description="Low complexity" evidence="1">
    <location>
        <begin position="500"/>
        <end position="515"/>
    </location>
</feature>
<dbReference type="EMBL" id="QXGB01000171">
    <property type="protein sequence ID" value="KAE9226620.1"/>
    <property type="molecule type" value="Genomic_DNA"/>
</dbReference>
<dbReference type="Proteomes" id="UP000440732">
    <property type="component" value="Unassembled WGS sequence"/>
</dbReference>
<evidence type="ECO:0000313" key="5">
    <source>
        <dbReference type="EMBL" id="KAE9129028.1"/>
    </source>
</evidence>
<evidence type="ECO:0000313" key="8">
    <source>
        <dbReference type="EMBL" id="KAE9247697.1"/>
    </source>
</evidence>
<dbReference type="EMBL" id="QXFX01000172">
    <property type="protein sequence ID" value="KAE9127607.1"/>
    <property type="molecule type" value="Genomic_DNA"/>
</dbReference>